<protein>
    <submittedName>
        <fullName evidence="1">Uncharacterized protein</fullName>
    </submittedName>
</protein>
<name>A0A845UBP3_9PROT</name>
<gene>
    <name evidence="1" type="ORF">GL267_12125</name>
</gene>
<sequence length="85" mass="9437">MNKNTFEAQLAANFIASEIKRNGNNVFERMKKLHAVFNSDAFTMQELTEVLAPDWKSPEQIEAERLAAEEAAKAEALAKAARKAA</sequence>
<dbReference type="RefSeq" id="WP_163098555.1">
    <property type="nucleotide sequence ID" value="NZ_CP127523.1"/>
</dbReference>
<reference evidence="1" key="1">
    <citation type="submission" date="2019-11" db="EMBL/GenBank/DDBJ databases">
        <title>Acidithiobacillus ferrianus sp. nov.: a facultatively anaerobic and extremely acidophilic chemolithoautotroph.</title>
        <authorList>
            <person name="Norris P.R."/>
            <person name="Falagan C."/>
            <person name="Moya-Beltran A."/>
            <person name="Castro M."/>
            <person name="Quatrini R."/>
            <person name="Johnson D.B."/>
        </authorList>
    </citation>
    <scope>NUCLEOTIDE SEQUENCE [LARGE SCALE GENOMIC DNA]</scope>
    <source>
        <strain evidence="1">MG</strain>
    </source>
</reference>
<evidence type="ECO:0000313" key="1">
    <source>
        <dbReference type="EMBL" id="NDU43351.1"/>
    </source>
</evidence>
<organism evidence="1">
    <name type="scientific">Acidithiobacillus ferrianus</name>
    <dbReference type="NCBI Taxonomy" id="2678518"/>
    <lineage>
        <taxon>Bacteria</taxon>
        <taxon>Pseudomonadati</taxon>
        <taxon>Pseudomonadota</taxon>
        <taxon>Acidithiobacillia</taxon>
        <taxon>Acidithiobacillales</taxon>
        <taxon>Acidithiobacillaceae</taxon>
        <taxon>Acidithiobacillus</taxon>
    </lineage>
</organism>
<comment type="caution">
    <text evidence="1">The sequence shown here is derived from an EMBL/GenBank/DDBJ whole genome shotgun (WGS) entry which is preliminary data.</text>
</comment>
<accession>A0A845UBP3</accession>
<proteinExistence type="predicted"/>
<dbReference type="EMBL" id="WNJL01000037">
    <property type="protein sequence ID" value="NDU43351.1"/>
    <property type="molecule type" value="Genomic_DNA"/>
</dbReference>
<dbReference type="AlphaFoldDB" id="A0A845UBP3"/>